<comment type="caution">
    <text evidence="1">The sequence shown here is derived from an EMBL/GenBank/DDBJ whole genome shotgun (WGS) entry which is preliminary data.</text>
</comment>
<name>A0A5T8BHV7_SALER</name>
<evidence type="ECO:0000313" key="1">
    <source>
        <dbReference type="EMBL" id="EBN4403321.1"/>
    </source>
</evidence>
<organism evidence="1">
    <name type="scientific">Salmonella enterica</name>
    <name type="common">Salmonella choleraesuis</name>
    <dbReference type="NCBI Taxonomy" id="28901"/>
    <lineage>
        <taxon>Bacteria</taxon>
        <taxon>Pseudomonadati</taxon>
        <taxon>Pseudomonadota</taxon>
        <taxon>Gammaproteobacteria</taxon>
        <taxon>Enterobacterales</taxon>
        <taxon>Enterobacteriaceae</taxon>
        <taxon>Salmonella</taxon>
    </lineage>
</organism>
<accession>A0A5T8BHV7</accession>
<protein>
    <submittedName>
        <fullName evidence="1">Uncharacterized protein</fullName>
    </submittedName>
</protein>
<gene>
    <name evidence="1" type="ORF">DSA09_25460</name>
</gene>
<reference evidence="1" key="1">
    <citation type="submission" date="2018-07" db="EMBL/GenBank/DDBJ databases">
        <authorList>
            <consortium name="PulseNet: The National Subtyping Network for Foodborne Disease Surveillance"/>
            <person name="Tarr C.L."/>
            <person name="Trees E."/>
            <person name="Katz L.S."/>
            <person name="Carleton-Romer H.A."/>
            <person name="Stroika S."/>
            <person name="Kucerova Z."/>
            <person name="Roache K.F."/>
            <person name="Sabol A.L."/>
            <person name="Besser J."/>
            <person name="Gerner-Smidt P."/>
        </authorList>
    </citation>
    <scope>NUCLEOTIDE SEQUENCE</scope>
    <source>
        <strain evidence="1">PNUSAS044948</strain>
    </source>
</reference>
<dbReference type="EMBL" id="AAGFSO010000038">
    <property type="protein sequence ID" value="EBN4403321.1"/>
    <property type="molecule type" value="Genomic_DNA"/>
</dbReference>
<sequence>MKLELTQLVESLHQEFQKSQYALDKYIAHAYVQKLIFFSRDQSLSGFVLKKIYLFIIIRPH</sequence>
<dbReference type="AlphaFoldDB" id="A0A5T8BHV7"/>
<proteinExistence type="predicted"/>